<feature type="transmembrane region" description="Helical" evidence="1">
    <location>
        <begin position="136"/>
        <end position="160"/>
    </location>
</feature>
<dbReference type="CDD" id="cd00077">
    <property type="entry name" value="HDc"/>
    <property type="match status" value="1"/>
</dbReference>
<keyword evidence="3" id="KW-1185">Reference proteome</keyword>
<reference evidence="2 3" key="1">
    <citation type="submission" date="2018-11" db="EMBL/GenBank/DDBJ databases">
        <title>The genome draft of YIM 96095.</title>
        <authorList>
            <person name="Tang S.-K."/>
            <person name="Chunyu W.-X."/>
            <person name="Feng Y.-Z."/>
        </authorList>
    </citation>
    <scope>NUCLEOTIDE SEQUENCE [LARGE SCALE GENOMIC DNA]</scope>
    <source>
        <strain evidence="2 3">YIM 96095</strain>
    </source>
</reference>
<proteinExistence type="predicted"/>
<dbReference type="OrthoDB" id="40937at2"/>
<dbReference type="Pfam" id="PF13487">
    <property type="entry name" value="HD_5"/>
    <property type="match status" value="1"/>
</dbReference>
<dbReference type="Proteomes" id="UP000269198">
    <property type="component" value="Unassembled WGS sequence"/>
</dbReference>
<feature type="transmembrane region" description="Helical" evidence="1">
    <location>
        <begin position="76"/>
        <end position="98"/>
    </location>
</feature>
<dbReference type="AlphaFoldDB" id="A0A3N0ECM6"/>
<keyword evidence="1" id="KW-1133">Transmembrane helix</keyword>
<organism evidence="2 3">
    <name type="scientific">Halostreptopolyspora alba</name>
    <dbReference type="NCBI Taxonomy" id="2487137"/>
    <lineage>
        <taxon>Bacteria</taxon>
        <taxon>Bacillati</taxon>
        <taxon>Actinomycetota</taxon>
        <taxon>Actinomycetes</taxon>
        <taxon>Streptosporangiales</taxon>
        <taxon>Nocardiopsidaceae</taxon>
        <taxon>Halostreptopolyspora</taxon>
    </lineage>
</organism>
<accession>A0A3N0ECM6</accession>
<evidence type="ECO:0000313" key="3">
    <source>
        <dbReference type="Proteomes" id="UP000269198"/>
    </source>
</evidence>
<protein>
    <submittedName>
        <fullName evidence="2">HD domain-containing protein</fullName>
    </submittedName>
</protein>
<evidence type="ECO:0000313" key="2">
    <source>
        <dbReference type="EMBL" id="RNL85584.1"/>
    </source>
</evidence>
<dbReference type="PANTHER" id="PTHR45228">
    <property type="entry name" value="CYCLIC DI-GMP PHOSPHODIESTERASE TM_0186-RELATED"/>
    <property type="match status" value="1"/>
</dbReference>
<keyword evidence="1" id="KW-0812">Transmembrane</keyword>
<keyword evidence="1" id="KW-0472">Membrane</keyword>
<dbReference type="PANTHER" id="PTHR45228:SF4">
    <property type="entry name" value="LIPOPROTEIN"/>
    <property type="match status" value="1"/>
</dbReference>
<feature type="transmembrane region" description="Helical" evidence="1">
    <location>
        <begin position="181"/>
        <end position="197"/>
    </location>
</feature>
<dbReference type="EMBL" id="RJMB01000006">
    <property type="protein sequence ID" value="RNL85584.1"/>
    <property type="molecule type" value="Genomic_DNA"/>
</dbReference>
<sequence length="407" mass="43638">MVIVAAVTCAVGSLLWTLFTGFVDPDVALAFGVLIAVGELARITLPGNREVAPIASAGAIGYTFLLDVGGDPVNHSAWQVIAVVSVGIALGALPHIAVGRAPRWSDLARRGLVVVLIALAFRPFAERMSPDSQHWWLVLCVMAALVMASWLVDSGVAAAIRAERLRTRLSVAIRDESRAQFALGMAIGSSGILIALASTVTGLAGLLVFTAPLLVTQVAFRRYAEIRLTYLQTVRALSRVTEVGGYVETGHSRRVSRLAHAIGCEMGMRESELLALEYASLMHDIGQLSLRSPIASGATVLASPREQRRIAELGSAVIRETGVLDSVAELVRRQCESLHGDGDDGPPPLGSRIIKVANAFDDLVGESTDRDRVEAVLQRLRMDTGHEYDPDVVETMARVLDRPAARW</sequence>
<comment type="caution">
    <text evidence="2">The sequence shown here is derived from an EMBL/GenBank/DDBJ whole genome shotgun (WGS) entry which is preliminary data.</text>
</comment>
<dbReference type="InterPro" id="IPR052020">
    <property type="entry name" value="Cyclic_di-GMP/3'3'-cGAMP_PDE"/>
</dbReference>
<evidence type="ECO:0000256" key="1">
    <source>
        <dbReference type="SAM" id="Phobius"/>
    </source>
</evidence>
<dbReference type="Gene3D" id="1.10.3210.10">
    <property type="entry name" value="Hypothetical protein af1432"/>
    <property type="match status" value="1"/>
</dbReference>
<name>A0A3N0ECM6_9ACTN</name>
<dbReference type="InterPro" id="IPR003607">
    <property type="entry name" value="HD/PDEase_dom"/>
</dbReference>
<dbReference type="SUPFAM" id="SSF109604">
    <property type="entry name" value="HD-domain/PDEase-like"/>
    <property type="match status" value="1"/>
</dbReference>
<gene>
    <name evidence="2" type="ORF">EFW17_08205</name>
</gene>
<feature type="transmembrane region" description="Helical" evidence="1">
    <location>
        <begin position="107"/>
        <end position="124"/>
    </location>
</feature>